<keyword evidence="1" id="KW-1133">Transmembrane helix</keyword>
<keyword evidence="1" id="KW-0472">Membrane</keyword>
<dbReference type="Pfam" id="PF12158">
    <property type="entry name" value="DUF3592"/>
    <property type="match status" value="1"/>
</dbReference>
<feature type="transmembrane region" description="Helical" evidence="1">
    <location>
        <begin position="111"/>
        <end position="135"/>
    </location>
</feature>
<sequence length="138" mass="14505">MSESTIAILVLGLIGVIFSLVGAGLLINAREFRRRALRAPGHVVGLRRSDSGDGPTFYPIVRFMTAYGQEVETQSRFGSNPPAARPGQTVTVMYDPADPRRIRIDNATGNGTLLGGIFLGVGLLLLLAGIGVGVASVL</sequence>
<keyword evidence="4" id="KW-1185">Reference proteome</keyword>
<feature type="transmembrane region" description="Helical" evidence="1">
    <location>
        <begin position="6"/>
        <end position="28"/>
    </location>
</feature>
<evidence type="ECO:0000259" key="2">
    <source>
        <dbReference type="Pfam" id="PF12158"/>
    </source>
</evidence>
<organism evidence="3 4">
    <name type="scientific">Microtetraspora glauca</name>
    <dbReference type="NCBI Taxonomy" id="1996"/>
    <lineage>
        <taxon>Bacteria</taxon>
        <taxon>Bacillati</taxon>
        <taxon>Actinomycetota</taxon>
        <taxon>Actinomycetes</taxon>
        <taxon>Streptosporangiales</taxon>
        <taxon>Streptosporangiaceae</taxon>
        <taxon>Microtetraspora</taxon>
    </lineage>
</organism>
<dbReference type="Proteomes" id="UP001551675">
    <property type="component" value="Unassembled WGS sequence"/>
</dbReference>
<feature type="domain" description="DUF3592" evidence="2">
    <location>
        <begin position="40"/>
        <end position="106"/>
    </location>
</feature>
<evidence type="ECO:0000256" key="1">
    <source>
        <dbReference type="SAM" id="Phobius"/>
    </source>
</evidence>
<evidence type="ECO:0000313" key="3">
    <source>
        <dbReference type="EMBL" id="MEV0970696.1"/>
    </source>
</evidence>
<gene>
    <name evidence="3" type="ORF">AB0I59_18835</name>
</gene>
<comment type="caution">
    <text evidence="3">The sequence shown here is derived from an EMBL/GenBank/DDBJ whole genome shotgun (WGS) entry which is preliminary data.</text>
</comment>
<name>A0ABV3GGZ7_MICGL</name>
<evidence type="ECO:0000313" key="4">
    <source>
        <dbReference type="Proteomes" id="UP001551675"/>
    </source>
</evidence>
<keyword evidence="1" id="KW-0812">Transmembrane</keyword>
<accession>A0ABV3GGZ7</accession>
<dbReference type="EMBL" id="JBFALK010000009">
    <property type="protein sequence ID" value="MEV0970696.1"/>
    <property type="molecule type" value="Genomic_DNA"/>
</dbReference>
<dbReference type="RefSeq" id="WP_061255734.1">
    <property type="nucleotide sequence ID" value="NZ_JBFALK010000009.1"/>
</dbReference>
<proteinExistence type="predicted"/>
<protein>
    <submittedName>
        <fullName evidence="3">DUF3592 domain-containing protein</fullName>
    </submittedName>
</protein>
<reference evidence="3 4" key="1">
    <citation type="submission" date="2024-06" db="EMBL/GenBank/DDBJ databases">
        <title>The Natural Products Discovery Center: Release of the First 8490 Sequenced Strains for Exploring Actinobacteria Biosynthetic Diversity.</title>
        <authorList>
            <person name="Kalkreuter E."/>
            <person name="Kautsar S.A."/>
            <person name="Yang D."/>
            <person name="Bader C.D."/>
            <person name="Teijaro C.N."/>
            <person name="Fluegel L."/>
            <person name="Davis C.M."/>
            <person name="Simpson J.R."/>
            <person name="Lauterbach L."/>
            <person name="Steele A.D."/>
            <person name="Gui C."/>
            <person name="Meng S."/>
            <person name="Li G."/>
            <person name="Viehrig K."/>
            <person name="Ye F."/>
            <person name="Su P."/>
            <person name="Kiefer A.F."/>
            <person name="Nichols A."/>
            <person name="Cepeda A.J."/>
            <person name="Yan W."/>
            <person name="Fan B."/>
            <person name="Jiang Y."/>
            <person name="Adhikari A."/>
            <person name="Zheng C.-J."/>
            <person name="Schuster L."/>
            <person name="Cowan T.M."/>
            <person name="Smanski M.J."/>
            <person name="Chevrette M.G."/>
            <person name="De Carvalho L.P.S."/>
            <person name="Shen B."/>
        </authorList>
    </citation>
    <scope>NUCLEOTIDE SEQUENCE [LARGE SCALE GENOMIC DNA]</scope>
    <source>
        <strain evidence="3 4">NPDC050100</strain>
    </source>
</reference>
<dbReference type="InterPro" id="IPR021994">
    <property type="entry name" value="DUF3592"/>
</dbReference>